<accession>A0A4Q7DJ85</accession>
<sequence length="278" mass="32025">MKISQLLVGLCLLSTSCVARMSQEDIQKEVDGFKIIQTRVQQTLQPIQDEINAVKTNLRPAFETEAAPIKAQMGAVDEEIRALEKQCDGLDQKLRAESAELEQQKQDEIQKTISPLQEALDKSREPIMARVQALEAEERKIYNDYYKLKADPKWGKWCGGMESLDVAWKAAIPREEIKKLYKSVENDLPQRIEAAERAIGLKYREEYLKREEACNRAREKVYAVIREKETHRDELRKQTYAIDQRHRAAINEEAIPDLAIVSRLAREVEFRMVSGLPV</sequence>
<reference evidence="3 4" key="1">
    <citation type="submission" date="2018-10" db="EMBL/GenBank/DDBJ databases">
        <title>An updated phylogeny of the Alphaproteobacteria reveals that the parasitic Rickettsiales and Holosporales have independent origins.</title>
        <authorList>
            <person name="Munoz-Gomez S.A."/>
            <person name="Hess S."/>
            <person name="Burger G."/>
            <person name="Lang B.F."/>
            <person name="Susko E."/>
            <person name="Slamovits C.H."/>
            <person name="Roger A.J."/>
        </authorList>
    </citation>
    <scope>NUCLEOTIDE SEQUENCE [LARGE SCALE GENOMIC DNA]</scope>
    <source>
        <strain evidence="3">HOLO01</strain>
    </source>
</reference>
<name>A0A4Q7DJ85_9PROT</name>
<evidence type="ECO:0000256" key="2">
    <source>
        <dbReference type="SAM" id="SignalP"/>
    </source>
</evidence>
<feature type="coiled-coil region" evidence="1">
    <location>
        <begin position="73"/>
        <end position="111"/>
    </location>
</feature>
<proteinExistence type="predicted"/>
<comment type="caution">
    <text evidence="3">The sequence shown here is derived from an EMBL/GenBank/DDBJ whole genome shotgun (WGS) entry which is preliminary data.</text>
</comment>
<organism evidence="3 4">
    <name type="scientific">Candidatus Finniella inopinata</name>
    <dbReference type="NCBI Taxonomy" id="1696036"/>
    <lineage>
        <taxon>Bacteria</taxon>
        <taxon>Pseudomonadati</taxon>
        <taxon>Pseudomonadota</taxon>
        <taxon>Alphaproteobacteria</taxon>
        <taxon>Holosporales</taxon>
        <taxon>Candidatus Paracaedibacteraceae</taxon>
        <taxon>Candidatus Finniella</taxon>
    </lineage>
</organism>
<feature type="chain" id="PRO_5020223245" evidence="2">
    <location>
        <begin position="20"/>
        <end position="278"/>
    </location>
</feature>
<evidence type="ECO:0000313" key="4">
    <source>
        <dbReference type="Proteomes" id="UP000293550"/>
    </source>
</evidence>
<keyword evidence="1" id="KW-0175">Coiled coil</keyword>
<feature type="signal peptide" evidence="2">
    <location>
        <begin position="1"/>
        <end position="19"/>
    </location>
</feature>
<keyword evidence="4" id="KW-1185">Reference proteome</keyword>
<evidence type="ECO:0000313" key="3">
    <source>
        <dbReference type="EMBL" id="RZI46913.1"/>
    </source>
</evidence>
<evidence type="ECO:0000256" key="1">
    <source>
        <dbReference type="SAM" id="Coils"/>
    </source>
</evidence>
<keyword evidence="2" id="KW-0732">Signal</keyword>
<dbReference type="Proteomes" id="UP000293550">
    <property type="component" value="Unassembled WGS sequence"/>
</dbReference>
<dbReference type="RefSeq" id="WP_130153383.1">
    <property type="nucleotide sequence ID" value="NZ_SCFB01000002.1"/>
</dbReference>
<dbReference type="Gene3D" id="1.10.287.1490">
    <property type="match status" value="1"/>
</dbReference>
<gene>
    <name evidence="3" type="ORF">EQU50_01425</name>
</gene>
<dbReference type="PROSITE" id="PS51257">
    <property type="entry name" value="PROKAR_LIPOPROTEIN"/>
    <property type="match status" value="1"/>
</dbReference>
<protein>
    <submittedName>
        <fullName evidence="3">Uncharacterized protein</fullName>
    </submittedName>
</protein>
<dbReference type="AlphaFoldDB" id="A0A4Q7DJ85"/>
<dbReference type="EMBL" id="SCFB01000002">
    <property type="protein sequence ID" value="RZI46913.1"/>
    <property type="molecule type" value="Genomic_DNA"/>
</dbReference>